<dbReference type="GO" id="GO:0000428">
    <property type="term" value="C:DNA-directed RNA polymerase complex"/>
    <property type="evidence" value="ECO:0007669"/>
    <property type="project" value="UniProtKB-KW"/>
</dbReference>
<dbReference type="PANTHER" id="PTHR36083:SF1">
    <property type="entry name" value="LARGE RIBOSOMAL SUBUNIT PROTEIN BL32C"/>
    <property type="match status" value="1"/>
</dbReference>
<accession>A0A3Q7FZ38</accession>
<dbReference type="InParanoid" id="A0A3Q7FZ38"/>
<dbReference type="GO" id="GO:0003677">
    <property type="term" value="F:DNA binding"/>
    <property type="evidence" value="ECO:0007669"/>
    <property type="project" value="InterPro"/>
</dbReference>
<evidence type="ECO:0000259" key="8">
    <source>
        <dbReference type="Pfam" id="PF04565"/>
    </source>
</evidence>
<dbReference type="EC" id="2.7.7.6" evidence="1"/>
<evidence type="ECO:0000256" key="2">
    <source>
        <dbReference type="ARBA" id="ARBA00022478"/>
    </source>
</evidence>
<dbReference type="PANTHER" id="PTHR36083">
    <property type="entry name" value="50S RIBOSOMAL PROTEIN L32, CHLOROPLASTIC"/>
    <property type="match status" value="1"/>
</dbReference>
<keyword evidence="7" id="KW-1133">Transmembrane helix</keyword>
<evidence type="ECO:0000256" key="3">
    <source>
        <dbReference type="ARBA" id="ARBA00022679"/>
    </source>
</evidence>
<sequence>MECIHKNIWKRKGYWVELKALAISLSTGNSKSFFVCQTKIATPQNLITSPPLTTTPIPSHYGRIFPIDTSEGINVGDSSRIVIRKCECILLSRNSYGSTINRYFTIKGVILFVVAVLIYRINNRNMVKIKNLYLIGLLPIPMNSIGHRNHTLEESVRFSNINRFIISLFYLPKGKKISETCLNLTGVRVGGGTVSEKRGIIVVRYLMNRHWN</sequence>
<keyword evidence="11" id="KW-1185">Reference proteome</keyword>
<comment type="similarity">
    <text evidence="6">Belongs to the RNA polymerase beta chain family.</text>
</comment>
<evidence type="ECO:0000256" key="4">
    <source>
        <dbReference type="ARBA" id="ARBA00022695"/>
    </source>
</evidence>
<dbReference type="Gramene" id="Solyc04g024560.2.1">
    <property type="protein sequence ID" value="Solyc04g024560.2.1"/>
    <property type="gene ID" value="Solyc04g024560.2"/>
</dbReference>
<dbReference type="InterPro" id="IPR007645">
    <property type="entry name" value="RNA_pol_Rpb2_3"/>
</dbReference>
<dbReference type="GO" id="GO:0006351">
    <property type="term" value="P:DNA-templated transcription"/>
    <property type="evidence" value="ECO:0007669"/>
    <property type="project" value="InterPro"/>
</dbReference>
<evidence type="ECO:0000256" key="7">
    <source>
        <dbReference type="SAM" id="Phobius"/>
    </source>
</evidence>
<keyword evidence="7" id="KW-0812">Transmembrane</keyword>
<dbReference type="Pfam" id="PF04565">
    <property type="entry name" value="RNA_pol_Rpb2_3"/>
    <property type="match status" value="1"/>
</dbReference>
<proteinExistence type="inferred from homology"/>
<dbReference type="GO" id="GO:0003899">
    <property type="term" value="F:DNA-directed RNA polymerase activity"/>
    <property type="evidence" value="ECO:0007669"/>
    <property type="project" value="UniProtKB-EC"/>
</dbReference>
<dbReference type="Proteomes" id="UP000004994">
    <property type="component" value="Chromosome 4"/>
</dbReference>
<evidence type="ECO:0000313" key="10">
    <source>
        <dbReference type="EnsemblPlants" id="Solyc04g024560.2.1"/>
    </source>
</evidence>
<dbReference type="PaxDb" id="4081-Solyc04g024560.1.1"/>
<reference evidence="10" key="2">
    <citation type="submission" date="2019-01" db="UniProtKB">
        <authorList>
            <consortium name="EnsemblPlants"/>
        </authorList>
    </citation>
    <scope>IDENTIFICATION</scope>
    <source>
        <strain evidence="10">cv. Heinz 1706</strain>
    </source>
</reference>
<feature type="domain" description="RNA polymerase Rpb2" evidence="8">
    <location>
        <begin position="58"/>
        <end position="76"/>
    </location>
</feature>
<dbReference type="AlphaFoldDB" id="A0A3Q7FZ38"/>
<evidence type="ECO:0000259" key="9">
    <source>
        <dbReference type="Pfam" id="PF05695"/>
    </source>
</evidence>
<feature type="transmembrane region" description="Helical" evidence="7">
    <location>
        <begin position="100"/>
        <end position="121"/>
    </location>
</feature>
<feature type="domain" description="Ycf2 N-terminal" evidence="9">
    <location>
        <begin position="87"/>
        <end position="182"/>
    </location>
</feature>
<evidence type="ECO:0000256" key="1">
    <source>
        <dbReference type="ARBA" id="ARBA00012418"/>
    </source>
</evidence>
<dbReference type="Pfam" id="PF05695">
    <property type="entry name" value="Ycf2"/>
    <property type="match status" value="1"/>
</dbReference>
<name>A0A3Q7FZ38_SOLLC</name>
<keyword evidence="7" id="KW-0472">Membrane</keyword>
<keyword evidence="2" id="KW-0240">DNA-directed RNA polymerase</keyword>
<evidence type="ECO:0000256" key="6">
    <source>
        <dbReference type="RuleBase" id="RU000434"/>
    </source>
</evidence>
<organism evidence="10">
    <name type="scientific">Solanum lycopersicum</name>
    <name type="common">Tomato</name>
    <name type="synonym">Lycopersicon esculentum</name>
    <dbReference type="NCBI Taxonomy" id="4081"/>
    <lineage>
        <taxon>Eukaryota</taxon>
        <taxon>Viridiplantae</taxon>
        <taxon>Streptophyta</taxon>
        <taxon>Embryophyta</taxon>
        <taxon>Tracheophyta</taxon>
        <taxon>Spermatophyta</taxon>
        <taxon>Magnoliopsida</taxon>
        <taxon>eudicotyledons</taxon>
        <taxon>Gunneridae</taxon>
        <taxon>Pentapetalae</taxon>
        <taxon>asterids</taxon>
        <taxon>lamiids</taxon>
        <taxon>Solanales</taxon>
        <taxon>Solanaceae</taxon>
        <taxon>Solanoideae</taxon>
        <taxon>Solaneae</taxon>
        <taxon>Solanum</taxon>
        <taxon>Solanum subgen. Lycopersicon</taxon>
    </lineage>
</organism>
<reference evidence="10" key="1">
    <citation type="journal article" date="2012" name="Nature">
        <title>The tomato genome sequence provides insights into fleshy fruit evolution.</title>
        <authorList>
            <consortium name="Tomato Genome Consortium"/>
        </authorList>
    </citation>
    <scope>NUCLEOTIDE SEQUENCE [LARGE SCALE GENOMIC DNA]</scope>
    <source>
        <strain evidence="10">cv. Heinz 1706</strain>
    </source>
</reference>
<dbReference type="InterPro" id="IPR044958">
    <property type="entry name" value="Ribosomal_bL32_plant/cyanobact"/>
</dbReference>
<protein>
    <recommendedName>
        <fullName evidence="1">DNA-directed RNA polymerase</fullName>
        <ecNumber evidence="1">2.7.7.6</ecNumber>
    </recommendedName>
</protein>
<dbReference type="GO" id="GO:0003729">
    <property type="term" value="F:mRNA binding"/>
    <property type="evidence" value="ECO:0000318"/>
    <property type="project" value="GO_Central"/>
</dbReference>
<evidence type="ECO:0000256" key="5">
    <source>
        <dbReference type="ARBA" id="ARBA00023163"/>
    </source>
</evidence>
<evidence type="ECO:0000313" key="11">
    <source>
        <dbReference type="Proteomes" id="UP000004994"/>
    </source>
</evidence>
<keyword evidence="5" id="KW-0804">Transcription</keyword>
<dbReference type="EnsemblPlants" id="Solyc04g024560.2.1">
    <property type="protein sequence ID" value="Solyc04g024560.2.1"/>
    <property type="gene ID" value="Solyc04g024560.2"/>
</dbReference>
<keyword evidence="3" id="KW-0808">Transferase</keyword>
<dbReference type="InterPro" id="IPR056777">
    <property type="entry name" value="Ycf2_N"/>
</dbReference>
<keyword evidence="4" id="KW-0548">Nucleotidyltransferase</keyword>